<dbReference type="Pfam" id="PF13578">
    <property type="entry name" value="Methyltransf_24"/>
    <property type="match status" value="1"/>
</dbReference>
<reference evidence="1 2" key="1">
    <citation type="submission" date="2019-03" db="EMBL/GenBank/DDBJ databases">
        <title>Genomic Encyclopedia of Type Strains, Phase IV (KMG-IV): sequencing the most valuable type-strain genomes for metagenomic binning, comparative biology and taxonomic classification.</title>
        <authorList>
            <person name="Goeker M."/>
        </authorList>
    </citation>
    <scope>NUCLEOTIDE SEQUENCE [LARGE SCALE GENOMIC DNA]</scope>
    <source>
        <strain evidence="1 2">DSM 25903</strain>
    </source>
</reference>
<dbReference type="Gene3D" id="3.40.50.150">
    <property type="entry name" value="Vaccinia Virus protein VP39"/>
    <property type="match status" value="1"/>
</dbReference>
<dbReference type="GO" id="GO:0032259">
    <property type="term" value="P:methylation"/>
    <property type="evidence" value="ECO:0007669"/>
    <property type="project" value="UniProtKB-KW"/>
</dbReference>
<dbReference type="InterPro" id="IPR029063">
    <property type="entry name" value="SAM-dependent_MTases_sf"/>
</dbReference>
<dbReference type="AlphaFoldDB" id="A0A4R7BWZ8"/>
<keyword evidence="2" id="KW-1185">Reference proteome</keyword>
<dbReference type="Proteomes" id="UP000295122">
    <property type="component" value="Unassembled WGS sequence"/>
</dbReference>
<sequence>MARPFRRLAFGLSTLLGGTPLGFFIPYRHAASAQPAGYPALDALFEAASPAFEAVLAAIETHAGDLDAIREGAGPARFDQDWFPRLDAAAAYAIVRREQPRRIVEIGSGHSTRFLASAVRDGGLATEIIAIDPAPRADLSGLGVRHERRLLAEADPLLAEGFGAGDVLFVDSSHIAMPGTDVDRIVGDVLPRLAPGALLHWHDILLPDPYPQDWVWRGYNESIPVAALLGSGGYDLVFASHWVATRRSERMGTGLLGRLPFPAGARETSLWLRRR</sequence>
<dbReference type="OrthoDB" id="9795498at2"/>
<accession>A0A4R7BWZ8</accession>
<keyword evidence="1" id="KW-0489">Methyltransferase</keyword>
<comment type="caution">
    <text evidence="1">The sequence shown here is derived from an EMBL/GenBank/DDBJ whole genome shotgun (WGS) entry which is preliminary data.</text>
</comment>
<dbReference type="GO" id="GO:0008168">
    <property type="term" value="F:methyltransferase activity"/>
    <property type="evidence" value="ECO:0007669"/>
    <property type="project" value="UniProtKB-KW"/>
</dbReference>
<proteinExistence type="predicted"/>
<dbReference type="SUPFAM" id="SSF53335">
    <property type="entry name" value="S-adenosyl-L-methionine-dependent methyltransferases"/>
    <property type="match status" value="1"/>
</dbReference>
<evidence type="ECO:0000313" key="1">
    <source>
        <dbReference type="EMBL" id="TDR90033.1"/>
    </source>
</evidence>
<name>A0A4R7BWZ8_9HYPH</name>
<evidence type="ECO:0000313" key="2">
    <source>
        <dbReference type="Proteomes" id="UP000295122"/>
    </source>
</evidence>
<dbReference type="RefSeq" id="WP_133771116.1">
    <property type="nucleotide sequence ID" value="NZ_SNZR01000013.1"/>
</dbReference>
<gene>
    <name evidence="1" type="ORF">EV668_2871</name>
</gene>
<keyword evidence="1" id="KW-0808">Transferase</keyword>
<protein>
    <submittedName>
        <fullName evidence="1">Putative O-methyltransferase YrrM</fullName>
    </submittedName>
</protein>
<organism evidence="1 2">
    <name type="scientific">Enterovirga rhinocerotis</name>
    <dbReference type="NCBI Taxonomy" id="1339210"/>
    <lineage>
        <taxon>Bacteria</taxon>
        <taxon>Pseudomonadati</taxon>
        <taxon>Pseudomonadota</taxon>
        <taxon>Alphaproteobacteria</taxon>
        <taxon>Hyphomicrobiales</taxon>
        <taxon>Methylobacteriaceae</taxon>
        <taxon>Enterovirga</taxon>
    </lineage>
</organism>
<dbReference type="EMBL" id="SNZR01000013">
    <property type="protein sequence ID" value="TDR90033.1"/>
    <property type="molecule type" value="Genomic_DNA"/>
</dbReference>